<protein>
    <submittedName>
        <fullName evidence="2">Portal protein</fullName>
    </submittedName>
</protein>
<organism evidence="2 3">
    <name type="scientific">Lysinibacillus capsici</name>
    <dbReference type="NCBI Taxonomy" id="2115968"/>
    <lineage>
        <taxon>Bacteria</taxon>
        <taxon>Bacillati</taxon>
        <taxon>Bacillota</taxon>
        <taxon>Bacilli</taxon>
        <taxon>Bacillales</taxon>
        <taxon>Bacillaceae</taxon>
        <taxon>Lysinibacillus</taxon>
    </lineage>
</organism>
<proteinExistence type="predicted"/>
<name>A0A2X0YTZ7_9BACI</name>
<evidence type="ECO:0000256" key="1">
    <source>
        <dbReference type="SAM" id="MobiDB-lite"/>
    </source>
</evidence>
<dbReference type="AlphaFoldDB" id="A0A2X0YTZ7"/>
<evidence type="ECO:0000313" key="2">
    <source>
        <dbReference type="EMBL" id="SPT98787.1"/>
    </source>
</evidence>
<evidence type="ECO:0000313" key="3">
    <source>
        <dbReference type="Proteomes" id="UP000251431"/>
    </source>
</evidence>
<gene>
    <name evidence="2" type="ORF">NCTC7582_01945</name>
</gene>
<reference evidence="2 3" key="1">
    <citation type="submission" date="2018-06" db="EMBL/GenBank/DDBJ databases">
        <authorList>
            <consortium name="Pathogen Informatics"/>
            <person name="Doyle S."/>
        </authorList>
    </citation>
    <scope>NUCLEOTIDE SEQUENCE [LARGE SCALE GENOMIC DNA]</scope>
    <source>
        <strain evidence="2 3">NCTC7582</strain>
    </source>
</reference>
<dbReference type="RefSeq" id="WP_112117152.1">
    <property type="nucleotide sequence ID" value="NZ_UAQE01000001.1"/>
</dbReference>
<dbReference type="EMBL" id="UAQE01000001">
    <property type="protein sequence ID" value="SPT98787.1"/>
    <property type="molecule type" value="Genomic_DNA"/>
</dbReference>
<dbReference type="Pfam" id="PF04860">
    <property type="entry name" value="Phage_portal"/>
    <property type="match status" value="1"/>
</dbReference>
<dbReference type="Proteomes" id="UP000251431">
    <property type="component" value="Unassembled WGS sequence"/>
</dbReference>
<dbReference type="InterPro" id="IPR006944">
    <property type="entry name" value="Phage/GTA_portal"/>
</dbReference>
<sequence length="404" mass="45368">MGIRDRFSGFLARQVEKRGLIEDSLGGSVRLNGWFANDENILHSSDVYELLQDISNQIALAQVVVEDQETGKDITNHHILKLLRNPNKYLTGTEFMKLMVNTYLVEGEVYPFYTGKEIHIVSNVDSELDSNLEEHFKINGTEIPSTMIRHIKNVGLNHLTGVGLKQLGKDTLEGVMSAEKVLTDKYKKGGILAFLLKLDAHINPKNGTQSILINSILDQLEGIDDSRTIKLIPLGKGYLIDELKSPIDDAKILSYLNVYKKDLGKFLNIDVETYRAMLKTDLEKAMMYLHNKSVKSIMQNFEDHLSLLFFGPNSNLRLKFKINILDFVPYSTKTNIAYNLVRTMVATPDDARDNLLGFDRLFTDESMKLYISKDLIAGEDINKATDDSLKGGEDGGQAKGDSDA</sequence>
<accession>A0A2X0YTZ7</accession>
<feature type="region of interest" description="Disordered" evidence="1">
    <location>
        <begin position="385"/>
        <end position="404"/>
    </location>
</feature>